<dbReference type="PANTHER" id="PTHR43847">
    <property type="entry name" value="BLL3993 PROTEIN"/>
    <property type="match status" value="1"/>
</dbReference>
<feature type="transmembrane region" description="Helical" evidence="6">
    <location>
        <begin position="38"/>
        <end position="56"/>
    </location>
</feature>
<evidence type="ECO:0000256" key="1">
    <source>
        <dbReference type="ARBA" id="ARBA00004141"/>
    </source>
</evidence>
<reference evidence="7 8" key="1">
    <citation type="submission" date="2021-11" db="EMBL/GenBank/DDBJ databases">
        <title>Draft genome sequence of Actinomycetospora sp. SF1 isolated from the rhizosphere soil.</title>
        <authorList>
            <person name="Duangmal K."/>
            <person name="Chantavorakit T."/>
        </authorList>
    </citation>
    <scope>NUCLEOTIDE SEQUENCE [LARGE SCALE GENOMIC DNA]</scope>
    <source>
        <strain evidence="7 8">TBRC 5722</strain>
    </source>
</reference>
<dbReference type="InterPro" id="IPR052527">
    <property type="entry name" value="Metal_cation-efflux_comp"/>
</dbReference>
<accession>A0ABS8PA92</accession>
<evidence type="ECO:0000256" key="4">
    <source>
        <dbReference type="ARBA" id="ARBA00023136"/>
    </source>
</evidence>
<evidence type="ECO:0000256" key="2">
    <source>
        <dbReference type="ARBA" id="ARBA00022692"/>
    </source>
</evidence>
<evidence type="ECO:0000256" key="5">
    <source>
        <dbReference type="SAM" id="MobiDB-lite"/>
    </source>
</evidence>
<dbReference type="RefSeq" id="WP_230735344.1">
    <property type="nucleotide sequence ID" value="NZ_JAJNDB010000003.1"/>
</dbReference>
<keyword evidence="8" id="KW-1185">Reference proteome</keyword>
<dbReference type="EMBL" id="JAJNDB010000003">
    <property type="protein sequence ID" value="MCD2194842.1"/>
    <property type="molecule type" value="Genomic_DNA"/>
</dbReference>
<dbReference type="InterPro" id="IPR007269">
    <property type="entry name" value="ICMT_MeTrfase"/>
</dbReference>
<dbReference type="Pfam" id="PF04140">
    <property type="entry name" value="ICMT"/>
    <property type="match status" value="1"/>
</dbReference>
<dbReference type="Gene3D" id="1.20.120.1630">
    <property type="match status" value="1"/>
</dbReference>
<feature type="region of interest" description="Disordered" evidence="5">
    <location>
        <begin position="185"/>
        <end position="215"/>
    </location>
</feature>
<feature type="transmembrane region" description="Helical" evidence="6">
    <location>
        <begin position="68"/>
        <end position="91"/>
    </location>
</feature>
<evidence type="ECO:0000256" key="6">
    <source>
        <dbReference type="SAM" id="Phobius"/>
    </source>
</evidence>
<evidence type="ECO:0000256" key="3">
    <source>
        <dbReference type="ARBA" id="ARBA00022989"/>
    </source>
</evidence>
<keyword evidence="4 6" id="KW-0472">Membrane</keyword>
<dbReference type="Proteomes" id="UP001199469">
    <property type="component" value="Unassembled WGS sequence"/>
</dbReference>
<comment type="caution">
    <text evidence="7">The sequence shown here is derived from an EMBL/GenBank/DDBJ whole genome shotgun (WGS) entry which is preliminary data.</text>
</comment>
<comment type="subcellular location">
    <subcellularLocation>
        <location evidence="1">Membrane</location>
        <topology evidence="1">Multi-pass membrane protein</topology>
    </subcellularLocation>
</comment>
<organism evidence="7 8">
    <name type="scientific">Actinomycetospora endophytica</name>
    <dbReference type="NCBI Taxonomy" id="2291215"/>
    <lineage>
        <taxon>Bacteria</taxon>
        <taxon>Bacillati</taxon>
        <taxon>Actinomycetota</taxon>
        <taxon>Actinomycetes</taxon>
        <taxon>Pseudonocardiales</taxon>
        <taxon>Pseudonocardiaceae</taxon>
        <taxon>Actinomycetospora</taxon>
    </lineage>
</organism>
<keyword evidence="3 6" id="KW-1133">Transmembrane helix</keyword>
<evidence type="ECO:0000313" key="7">
    <source>
        <dbReference type="EMBL" id="MCD2194842.1"/>
    </source>
</evidence>
<dbReference type="PANTHER" id="PTHR43847:SF1">
    <property type="entry name" value="BLL3993 PROTEIN"/>
    <property type="match status" value="1"/>
</dbReference>
<keyword evidence="2 6" id="KW-0812">Transmembrane</keyword>
<feature type="transmembrane region" description="Helical" evidence="6">
    <location>
        <begin position="121"/>
        <end position="154"/>
    </location>
</feature>
<protein>
    <submittedName>
        <fullName evidence="7">Isoprenylcysteine carboxylmethyltransferase family protein</fullName>
    </submittedName>
</protein>
<gene>
    <name evidence="7" type="ORF">LQ327_15835</name>
</gene>
<proteinExistence type="predicted"/>
<evidence type="ECO:0000313" key="8">
    <source>
        <dbReference type="Proteomes" id="UP001199469"/>
    </source>
</evidence>
<name>A0ABS8PA92_9PSEU</name>
<sequence length="215" mass="22347">MSAGGAAVLALAGAWLTGEVVLQAWQWHRGRGGGRSEWASLVVLVLVGFACGPAAGPFQGFLVLPRPVALWVGLAIALVGITFRFASIIVLGRFFRGVVTIQADHEVVRRGPYRVIRHPSYLGALVGVLGFGLTGGSVAAALVMTAVVGIGLGYRIAVEERALRAGLGAAYEQYAATTGRLLPRFRRPVAPSPTGTGRSDSSKPAAPVVGNPDRP</sequence>